<feature type="non-terminal residue" evidence="1">
    <location>
        <position position="254"/>
    </location>
</feature>
<gene>
    <name evidence="1" type="ORF">EGW08_014589</name>
</gene>
<organism evidence="1 2">
    <name type="scientific">Elysia chlorotica</name>
    <name type="common">Eastern emerald elysia</name>
    <name type="synonym">Sea slug</name>
    <dbReference type="NCBI Taxonomy" id="188477"/>
    <lineage>
        <taxon>Eukaryota</taxon>
        <taxon>Metazoa</taxon>
        <taxon>Spiralia</taxon>
        <taxon>Lophotrochozoa</taxon>
        <taxon>Mollusca</taxon>
        <taxon>Gastropoda</taxon>
        <taxon>Heterobranchia</taxon>
        <taxon>Euthyneura</taxon>
        <taxon>Panpulmonata</taxon>
        <taxon>Sacoglossa</taxon>
        <taxon>Placobranchoidea</taxon>
        <taxon>Plakobranchidae</taxon>
        <taxon>Elysia</taxon>
    </lineage>
</organism>
<feature type="non-terminal residue" evidence="1">
    <location>
        <position position="1"/>
    </location>
</feature>
<comment type="caution">
    <text evidence="1">The sequence shown here is derived from an EMBL/GenBank/DDBJ whole genome shotgun (WGS) entry which is preliminary data.</text>
</comment>
<dbReference type="Proteomes" id="UP000271974">
    <property type="component" value="Unassembled WGS sequence"/>
</dbReference>
<evidence type="ECO:0000313" key="1">
    <source>
        <dbReference type="EMBL" id="RUS77646.1"/>
    </source>
</evidence>
<reference evidence="1 2" key="1">
    <citation type="submission" date="2019-01" db="EMBL/GenBank/DDBJ databases">
        <title>A draft genome assembly of the solar-powered sea slug Elysia chlorotica.</title>
        <authorList>
            <person name="Cai H."/>
            <person name="Li Q."/>
            <person name="Fang X."/>
            <person name="Li J."/>
            <person name="Curtis N.E."/>
            <person name="Altenburger A."/>
            <person name="Shibata T."/>
            <person name="Feng M."/>
            <person name="Maeda T."/>
            <person name="Schwartz J.A."/>
            <person name="Shigenobu S."/>
            <person name="Lundholm N."/>
            <person name="Nishiyama T."/>
            <person name="Yang H."/>
            <person name="Hasebe M."/>
            <person name="Li S."/>
            <person name="Pierce S.K."/>
            <person name="Wang J."/>
        </authorList>
    </citation>
    <scope>NUCLEOTIDE SEQUENCE [LARGE SCALE GENOMIC DNA]</scope>
    <source>
        <strain evidence="1">EC2010</strain>
        <tissue evidence="1">Whole organism of an adult</tissue>
    </source>
</reference>
<accession>A0A433T7V2</accession>
<protein>
    <submittedName>
        <fullName evidence="1">Uncharacterized protein</fullName>
    </submittedName>
</protein>
<proteinExistence type="predicted"/>
<evidence type="ECO:0000313" key="2">
    <source>
        <dbReference type="Proteomes" id="UP000271974"/>
    </source>
</evidence>
<dbReference type="EMBL" id="RQTK01000563">
    <property type="protein sequence ID" value="RUS77646.1"/>
    <property type="molecule type" value="Genomic_DNA"/>
</dbReference>
<keyword evidence="2" id="KW-1185">Reference proteome</keyword>
<name>A0A433T7V2_ELYCH</name>
<dbReference type="AlphaFoldDB" id="A0A433T7V2"/>
<sequence>AFRPLLKDVAGAQLLLEERRSQTVKPDGGQEPLQDRQTFLRVVLHPADDGLEHLGLALDVQLVLLDQRQHLARTQHQELVRENHLESETSRVIVLTAAVLAGKVCDADAVAGVKLVLQEHGASLHHVVHLEHGGCRQQVAHVGLLYAHLRTYLSGVGKLHELGQRAGRDPVQRNDRHLLLAHARREHGAEVGAGRRQHDLVRLDALLASHQRHVAELARAAQHAHHLQRLARVPHDREVHRPVRRLLRDLRPRA</sequence>